<protein>
    <submittedName>
        <fullName evidence="1">Uncharacterized protein</fullName>
    </submittedName>
</protein>
<name>A0A381U0S7_9ZZZZ</name>
<gene>
    <name evidence="1" type="ORF">METZ01_LOCUS74122</name>
</gene>
<proteinExistence type="predicted"/>
<sequence length="53" mass="5841">MTRALDHVVIQAAGGNLRTVVSADIFNSEILTSNIEHRDLNALKIDDVNLPLR</sequence>
<dbReference type="AlphaFoldDB" id="A0A381U0S7"/>
<dbReference type="EMBL" id="UINC01005428">
    <property type="protein sequence ID" value="SVA21268.1"/>
    <property type="molecule type" value="Genomic_DNA"/>
</dbReference>
<accession>A0A381U0S7</accession>
<evidence type="ECO:0000313" key="1">
    <source>
        <dbReference type="EMBL" id="SVA21268.1"/>
    </source>
</evidence>
<organism evidence="1">
    <name type="scientific">marine metagenome</name>
    <dbReference type="NCBI Taxonomy" id="408172"/>
    <lineage>
        <taxon>unclassified sequences</taxon>
        <taxon>metagenomes</taxon>
        <taxon>ecological metagenomes</taxon>
    </lineage>
</organism>
<reference evidence="1" key="1">
    <citation type="submission" date="2018-05" db="EMBL/GenBank/DDBJ databases">
        <authorList>
            <person name="Lanie J.A."/>
            <person name="Ng W.-L."/>
            <person name="Kazmierczak K.M."/>
            <person name="Andrzejewski T.M."/>
            <person name="Davidsen T.M."/>
            <person name="Wayne K.J."/>
            <person name="Tettelin H."/>
            <person name="Glass J.I."/>
            <person name="Rusch D."/>
            <person name="Podicherti R."/>
            <person name="Tsui H.-C.T."/>
            <person name="Winkler M.E."/>
        </authorList>
    </citation>
    <scope>NUCLEOTIDE SEQUENCE</scope>
</reference>